<evidence type="ECO:0008006" key="4">
    <source>
        <dbReference type="Google" id="ProtNLM"/>
    </source>
</evidence>
<proteinExistence type="predicted"/>
<evidence type="ECO:0000256" key="1">
    <source>
        <dbReference type="SAM" id="Phobius"/>
    </source>
</evidence>
<feature type="transmembrane region" description="Helical" evidence="1">
    <location>
        <begin position="205"/>
        <end position="222"/>
    </location>
</feature>
<keyword evidence="3" id="KW-1185">Reference proteome</keyword>
<name>A0A9W8Y6F5_9PLEO</name>
<sequence length="259" mass="28401">MQIHQSRLSGWRKPIDKQYADIPLCLCSFVSGLCDSASFNASSVFVSMQTGNTLFLAIGAARLPPNVPYMWLRAITSIGCFMLGCFCFSKLRHVEPLRKGTLAFNFFTQGVFIFVAAALAQSGVVSAMADLHVAERLAGELHFDFNLLIPIALLAFQFGGQIVTSRMLGYNEVPTNVLTSLYCDLFSDPNLISPWSSNPKRNRRVFSAVLFFLGGLSGAWLAKSDAGMGTALWIGGALKLVIALAWLVWKEKDVAFEKN</sequence>
<protein>
    <recommendedName>
        <fullName evidence="4">DUF1275 domain protein</fullName>
    </recommendedName>
</protein>
<reference evidence="2" key="1">
    <citation type="submission" date="2022-10" db="EMBL/GenBank/DDBJ databases">
        <title>Tapping the CABI collections for fungal endophytes: first genome assemblies for Collariella, Neodidymelliopsis, Ascochyta clinopodiicola, Didymella pomorum, Didymosphaeria variabile, Neocosmospora piperis and Neocucurbitaria cava.</title>
        <authorList>
            <person name="Hill R."/>
        </authorList>
    </citation>
    <scope>NUCLEOTIDE SEQUENCE</scope>
    <source>
        <strain evidence="2">IMI 356814</strain>
    </source>
</reference>
<feature type="transmembrane region" description="Helical" evidence="1">
    <location>
        <begin position="103"/>
        <end position="125"/>
    </location>
</feature>
<feature type="transmembrane region" description="Helical" evidence="1">
    <location>
        <begin position="145"/>
        <end position="163"/>
    </location>
</feature>
<keyword evidence="1" id="KW-1133">Transmembrane helix</keyword>
<dbReference type="OrthoDB" id="5288586at2759"/>
<dbReference type="PANTHER" id="PTHR37488:SF7">
    <property type="entry name" value="DUF1275 DOMAIN PROTEIN"/>
    <property type="match status" value="1"/>
</dbReference>
<dbReference type="PANTHER" id="PTHR37488">
    <property type="entry name" value="DUF1275 DOMAIN-CONTAINING PROTEIN"/>
    <property type="match status" value="1"/>
</dbReference>
<evidence type="ECO:0000313" key="2">
    <source>
        <dbReference type="EMBL" id="KAJ4367184.1"/>
    </source>
</evidence>
<dbReference type="AlphaFoldDB" id="A0A9W8Y6F5"/>
<feature type="transmembrane region" description="Helical" evidence="1">
    <location>
        <begin position="228"/>
        <end position="249"/>
    </location>
</feature>
<keyword evidence="1" id="KW-0472">Membrane</keyword>
<evidence type="ECO:0000313" key="3">
    <source>
        <dbReference type="Proteomes" id="UP001140560"/>
    </source>
</evidence>
<dbReference type="Pfam" id="PF06912">
    <property type="entry name" value="DUF1275"/>
    <property type="match status" value="1"/>
</dbReference>
<gene>
    <name evidence="2" type="ORF">N0V83_007714</name>
</gene>
<comment type="caution">
    <text evidence="2">The sequence shown here is derived from an EMBL/GenBank/DDBJ whole genome shotgun (WGS) entry which is preliminary data.</text>
</comment>
<accession>A0A9W8Y6F5</accession>
<dbReference type="EMBL" id="JAPEUY010000013">
    <property type="protein sequence ID" value="KAJ4367184.1"/>
    <property type="molecule type" value="Genomic_DNA"/>
</dbReference>
<organism evidence="2 3">
    <name type="scientific">Neocucurbitaria cava</name>
    <dbReference type="NCBI Taxonomy" id="798079"/>
    <lineage>
        <taxon>Eukaryota</taxon>
        <taxon>Fungi</taxon>
        <taxon>Dikarya</taxon>
        <taxon>Ascomycota</taxon>
        <taxon>Pezizomycotina</taxon>
        <taxon>Dothideomycetes</taxon>
        <taxon>Pleosporomycetidae</taxon>
        <taxon>Pleosporales</taxon>
        <taxon>Pleosporineae</taxon>
        <taxon>Cucurbitariaceae</taxon>
        <taxon>Neocucurbitaria</taxon>
    </lineage>
</organism>
<keyword evidence="1" id="KW-0812">Transmembrane</keyword>
<feature type="transmembrane region" description="Helical" evidence="1">
    <location>
        <begin position="70"/>
        <end position="91"/>
    </location>
</feature>
<dbReference type="Proteomes" id="UP001140560">
    <property type="component" value="Unassembled WGS sequence"/>
</dbReference>
<dbReference type="InterPro" id="IPR010699">
    <property type="entry name" value="DUF1275"/>
</dbReference>